<dbReference type="InterPro" id="IPR026487">
    <property type="entry name" value="CHP04141"/>
</dbReference>
<accession>A0A7W9JFJ0</accession>
<keyword evidence="2" id="KW-1185">Reference proteome</keyword>
<dbReference type="AlphaFoldDB" id="A0A7W9JFJ0"/>
<dbReference type="NCBIfam" id="TIGR04141">
    <property type="entry name" value="TIGR04141 family sporadically distributed protein"/>
    <property type="match status" value="1"/>
</dbReference>
<proteinExistence type="predicted"/>
<sequence length="538" mass="59722">MRITVYLLRPSVAFAKETLREHNRFKECSVVPPDAEEVEWRLFMNPGSPHDAGWLKHLRPLFAAQPPVSSFGLSPGAVLLVRAHGRVFAVTFGTGFHAIDDAVKEPDFGLLVAANSVDPEQVMLAEARGMGKGRRNALSTLPTPNEMFALGLLTDEEWIRRFGGVAELPGFARTIAGADSLTLVIDEYRLADLPATLGKALELWQADAYKTRFPFLTYFRRVSDKALIAELDDAVEALLCARDPDVGFAVPDELRLTADWYRVARRRNSHDVYELLTHDLFAAIDQVGGWDAPLTAVKVEAYDMNGDIVSSARALRSYVVATVERLAGSSKQQYTLTAGIWFRVDQEYVEQVDRFLSAKIPDLTADLGLPVWDEAFLEANVDGSYGEQRYNTWAGGQFGHAVLDRKLYRGKAGEKVEICDLLTKAKHLICVKRMDGSDKLSHLFQQGSVSALLTVRNDDYQAMLMNKMHELDPTAEFGIPQEWTVVYALATGKPGALKDIMYFFSRAALKMHAEEILSRGFKVGLAKIDRIAGVPPSP</sequence>
<evidence type="ECO:0000313" key="2">
    <source>
        <dbReference type="Proteomes" id="UP000549971"/>
    </source>
</evidence>
<organism evidence="1 2">
    <name type="scientific">Kribbella italica</name>
    <dbReference type="NCBI Taxonomy" id="1540520"/>
    <lineage>
        <taxon>Bacteria</taxon>
        <taxon>Bacillati</taxon>
        <taxon>Actinomycetota</taxon>
        <taxon>Actinomycetes</taxon>
        <taxon>Propionibacteriales</taxon>
        <taxon>Kribbellaceae</taxon>
        <taxon>Kribbella</taxon>
    </lineage>
</organism>
<dbReference type="EMBL" id="JACHMY010000001">
    <property type="protein sequence ID" value="MBB5841191.1"/>
    <property type="molecule type" value="Genomic_DNA"/>
</dbReference>
<name>A0A7W9JFJ0_9ACTN</name>
<protein>
    <submittedName>
        <fullName evidence="1">Uncharacterized protein (TIGR04141 family)</fullName>
    </submittedName>
</protein>
<reference evidence="1 2" key="1">
    <citation type="submission" date="2020-08" db="EMBL/GenBank/DDBJ databases">
        <title>Sequencing the genomes of 1000 actinobacteria strains.</title>
        <authorList>
            <person name="Klenk H.-P."/>
        </authorList>
    </citation>
    <scope>NUCLEOTIDE SEQUENCE [LARGE SCALE GENOMIC DNA]</scope>
    <source>
        <strain evidence="1 2">DSM 28967</strain>
    </source>
</reference>
<evidence type="ECO:0000313" key="1">
    <source>
        <dbReference type="EMBL" id="MBB5841191.1"/>
    </source>
</evidence>
<dbReference type="Pfam" id="PF19614">
    <property type="entry name" value="DUF6119"/>
    <property type="match status" value="1"/>
</dbReference>
<dbReference type="Proteomes" id="UP000549971">
    <property type="component" value="Unassembled WGS sequence"/>
</dbReference>
<comment type="caution">
    <text evidence="1">The sequence shown here is derived from an EMBL/GenBank/DDBJ whole genome shotgun (WGS) entry which is preliminary data.</text>
</comment>
<gene>
    <name evidence="1" type="ORF">HDA39_007925</name>
</gene>
<dbReference type="RefSeq" id="WP_184804164.1">
    <property type="nucleotide sequence ID" value="NZ_JACHMY010000001.1"/>
</dbReference>